<dbReference type="GO" id="GO:0009506">
    <property type="term" value="C:plasmodesma"/>
    <property type="evidence" value="ECO:0007669"/>
    <property type="project" value="TreeGrafter"/>
</dbReference>
<comment type="caution">
    <text evidence="3">The sequence shown here is derived from an EMBL/GenBank/DDBJ whole genome shotgun (WGS) entry which is preliminary data.</text>
</comment>
<dbReference type="GO" id="GO:0098542">
    <property type="term" value="P:defense response to other organism"/>
    <property type="evidence" value="ECO:0007669"/>
    <property type="project" value="InterPro"/>
</dbReference>
<evidence type="ECO:0000256" key="1">
    <source>
        <dbReference type="ARBA" id="ARBA00004370"/>
    </source>
</evidence>
<proteinExistence type="predicted"/>
<accession>A0AA41W033</accession>
<reference evidence="3" key="1">
    <citation type="submission" date="2022-03" db="EMBL/GenBank/DDBJ databases">
        <title>A functionally conserved STORR gene fusion in Papaver species that diverged 16.8 million years ago.</title>
        <authorList>
            <person name="Catania T."/>
        </authorList>
    </citation>
    <scope>NUCLEOTIDE SEQUENCE</scope>
    <source>
        <strain evidence="3">S-191538</strain>
    </source>
</reference>
<dbReference type="InterPro" id="IPR044839">
    <property type="entry name" value="NDR1-like"/>
</dbReference>
<gene>
    <name evidence="3" type="ORF">MKW94_027171</name>
</gene>
<protein>
    <submittedName>
        <fullName evidence="3">Uncharacterized protein</fullName>
    </submittedName>
</protein>
<keyword evidence="4" id="KW-1185">Reference proteome</keyword>
<dbReference type="PANTHER" id="PTHR31415">
    <property type="entry name" value="OS05G0367900 PROTEIN"/>
    <property type="match status" value="1"/>
</dbReference>
<organism evidence="3 4">
    <name type="scientific">Papaver nudicaule</name>
    <name type="common">Iceland poppy</name>
    <dbReference type="NCBI Taxonomy" id="74823"/>
    <lineage>
        <taxon>Eukaryota</taxon>
        <taxon>Viridiplantae</taxon>
        <taxon>Streptophyta</taxon>
        <taxon>Embryophyta</taxon>
        <taxon>Tracheophyta</taxon>
        <taxon>Spermatophyta</taxon>
        <taxon>Magnoliopsida</taxon>
        <taxon>Ranunculales</taxon>
        <taxon>Papaveraceae</taxon>
        <taxon>Papaveroideae</taxon>
        <taxon>Papaver</taxon>
    </lineage>
</organism>
<dbReference type="Proteomes" id="UP001177140">
    <property type="component" value="Unassembled WGS sequence"/>
</dbReference>
<comment type="subcellular location">
    <subcellularLocation>
        <location evidence="1">Membrane</location>
    </subcellularLocation>
</comment>
<evidence type="ECO:0000313" key="3">
    <source>
        <dbReference type="EMBL" id="MCL7050705.1"/>
    </source>
</evidence>
<evidence type="ECO:0000313" key="4">
    <source>
        <dbReference type="Proteomes" id="UP001177140"/>
    </source>
</evidence>
<name>A0AA41W033_PAPNU</name>
<keyword evidence="2" id="KW-0472">Membrane</keyword>
<dbReference type="PANTHER" id="PTHR31415:SF4">
    <property type="entry name" value="NDR1_HIN1-LIKE PROTEIN 3"/>
    <property type="match status" value="1"/>
</dbReference>
<dbReference type="GO" id="GO:0005886">
    <property type="term" value="C:plasma membrane"/>
    <property type="evidence" value="ECO:0007669"/>
    <property type="project" value="TreeGrafter"/>
</dbReference>
<sequence>MKFHIIDGSLRQFHLTNDDILHYHLALNISVRNSNKMERISYHNIHSEIYSYGKTLALVPLTSFRQGTKNTTLLYPVFQGQTLLKLDGSHLNDFNNDQRDGNYSIYVYLYVTSRLTHVGGGKSGNSYFIIKQDRCGLFRLPLLDSSSSSFNNQTGIRGLFRTKRCTLYADRDDIDYNHY</sequence>
<dbReference type="AlphaFoldDB" id="A0AA41W033"/>
<evidence type="ECO:0000256" key="2">
    <source>
        <dbReference type="ARBA" id="ARBA00023136"/>
    </source>
</evidence>
<dbReference type="EMBL" id="JAJJMA010330749">
    <property type="protein sequence ID" value="MCL7050705.1"/>
    <property type="molecule type" value="Genomic_DNA"/>
</dbReference>